<evidence type="ECO:0000256" key="1">
    <source>
        <dbReference type="ARBA" id="ARBA00004651"/>
    </source>
</evidence>
<feature type="transmembrane region" description="Helical" evidence="7">
    <location>
        <begin position="715"/>
        <end position="739"/>
    </location>
</feature>
<dbReference type="AlphaFoldDB" id="A0A8T1WHD1"/>
<organism evidence="9 10">
    <name type="scientific">Phytophthora pseudosyringae</name>
    <dbReference type="NCBI Taxonomy" id="221518"/>
    <lineage>
        <taxon>Eukaryota</taxon>
        <taxon>Sar</taxon>
        <taxon>Stramenopiles</taxon>
        <taxon>Oomycota</taxon>
        <taxon>Peronosporomycetes</taxon>
        <taxon>Peronosporales</taxon>
        <taxon>Peronosporaceae</taxon>
        <taxon>Phytophthora</taxon>
    </lineage>
</organism>
<sequence length="1247" mass="138455">MAPLQYDASNAARNGASSSSPSSTDHLSVDLDMDSSGVPLTSATESSDFYVDLQSPRPQTQSMRLRLRKQTSSNSLLSAEAAESLRRRVARVKKNKHPKEVRVFKLHLQLALRIAVGVLLAGVVQTHGSDREWLFLPASYYLGGLTVASMMVIYAAASTVGGVLEQVWQIDVGVAIALLYNFLVFACVPITQGGLMTVSKNMNGSTYYVSLQDWGVTLPLLALFTLLVLLSPMQTNVKKFAVSTNLYFTLTLVDPMNPVFTTVLKDNSNGNSYYGTDNLLKQLAIYSAVGVVGTLIALATMVLPYPILYVRQQQGGRIKLTTEYSPLVRSYPLLMLWFSAMRKLRRNMAASPHDIRDILNLIVDSYCFRAKDIKKMDFFKLRLDRLLDNAHERLATMESLLNACWWEELVGLGVCFHFNKTVAKQLVKLYAKLLADLHAMKFAIEAETCHWTHVVLLKKMQTRFYVLQVEANDLLEDISLKIVHSSRNMSSPKFASLEQALERLMVKYTTLYGNLLSADVHTADDVGKTMPLNVFVYSFHVFVISLLEFEGKFNRKNFSARYRVKNFLKLACRSLLQPINYPRRLIIFAFRTTLAIIIGICCATFIFAFSSTAPTAIAMVAEDNIGGTYGNTVNRVGGLVAGTVVPSIFSFFVCKVSSDYIYNTLNNVVLFVWTVGSMYVWFCGRYMALAGMTSAFMAASVLLDHSCRSTSTSTTVSYASLTQNALGILILMIVEVVIYPRSSRGLLRSNIQQLLTRYRGVFHDVFCHHIAYNHPMALSAGPLTEEDIETVTALLSHSELKVLKAQLKDALPELLKTQAKLVNDSTMEPTLWKPPFSTSKYTKVVDVCRELLDRIDVLVDLVDWHENRRSSGKDKPLRRWQQSRIDAECTAAYTAAQEPPSPTSAAVAEMVGTDESSSSPVSQSPSSPLPNVTTTSPAVAKIKWDQSLAVVEVGVEEAFDTLVTLFGDEFSGSTAEDHAIYLQMKEAFRIADVHRRGVVDTSELSLLLEKLMPYSGSQGVEGMEQYVDEFMQLVDKDHDGKISFNEFMQALNEGFRLELEIYDDQPQVPVGEVVTGPNGAQLSHSKSIRLLRKSTLRRNSIQTDESDDPSTPEKHKHVTIVSPPPLEDSRPRALSNFVDMSAFESKSGSTAFDDTGSSLKTSRRRRFRGLSSTSESSAPEALLNVEAFTLTEAAAALKQSYGECLLGYVDDRDKRVTMEDFIVMSCVISACENIAENLTRLNTLAAS</sequence>
<feature type="transmembrane region" description="Helical" evidence="7">
    <location>
        <begin position="172"/>
        <end position="194"/>
    </location>
</feature>
<dbReference type="InterPro" id="IPR018247">
    <property type="entry name" value="EF_Hand_1_Ca_BS"/>
</dbReference>
<feature type="compositionally biased region" description="Low complexity" evidence="6">
    <location>
        <begin position="8"/>
        <end position="23"/>
    </location>
</feature>
<evidence type="ECO:0000256" key="2">
    <source>
        <dbReference type="ARBA" id="ARBA00022475"/>
    </source>
</evidence>
<dbReference type="Proteomes" id="UP000694044">
    <property type="component" value="Unassembled WGS sequence"/>
</dbReference>
<feature type="transmembrane region" description="Helical" evidence="7">
    <location>
        <begin position="636"/>
        <end position="653"/>
    </location>
</feature>
<evidence type="ECO:0000313" key="10">
    <source>
        <dbReference type="Proteomes" id="UP000694044"/>
    </source>
</evidence>
<comment type="caution">
    <text evidence="9">The sequence shown here is derived from an EMBL/GenBank/DDBJ whole genome shotgun (WGS) entry which is preliminary data.</text>
</comment>
<evidence type="ECO:0000256" key="7">
    <source>
        <dbReference type="SAM" id="Phobius"/>
    </source>
</evidence>
<dbReference type="SMART" id="SM00054">
    <property type="entry name" value="EFh"/>
    <property type="match status" value="2"/>
</dbReference>
<evidence type="ECO:0000256" key="5">
    <source>
        <dbReference type="ARBA" id="ARBA00023136"/>
    </source>
</evidence>
<feature type="region of interest" description="Disordered" evidence="6">
    <location>
        <begin position="1094"/>
        <end position="1131"/>
    </location>
</feature>
<dbReference type="GO" id="GO:0005886">
    <property type="term" value="C:plasma membrane"/>
    <property type="evidence" value="ECO:0007669"/>
    <property type="project" value="UniProtKB-SubCell"/>
</dbReference>
<dbReference type="EMBL" id="JAGDFM010000021">
    <property type="protein sequence ID" value="KAG7391373.1"/>
    <property type="molecule type" value="Genomic_DNA"/>
</dbReference>
<feature type="compositionally biased region" description="Low complexity" evidence="6">
    <location>
        <begin position="916"/>
        <end position="930"/>
    </location>
</feature>
<dbReference type="InterPro" id="IPR002048">
    <property type="entry name" value="EF_hand_dom"/>
</dbReference>
<keyword evidence="3 7" id="KW-0812">Transmembrane</keyword>
<name>A0A8T1WHD1_9STRA</name>
<feature type="region of interest" description="Disordered" evidence="6">
    <location>
        <begin position="910"/>
        <end position="935"/>
    </location>
</feature>
<feature type="region of interest" description="Disordered" evidence="6">
    <location>
        <begin position="1"/>
        <end position="38"/>
    </location>
</feature>
<protein>
    <recommendedName>
        <fullName evidence="8">EF-hand domain-containing protein</fullName>
    </recommendedName>
</protein>
<feature type="transmembrane region" description="Helical" evidence="7">
    <location>
        <begin position="660"/>
        <end position="680"/>
    </location>
</feature>
<evidence type="ECO:0000256" key="6">
    <source>
        <dbReference type="SAM" id="MobiDB-lite"/>
    </source>
</evidence>
<dbReference type="PANTHER" id="PTHR30509:SF9">
    <property type="entry name" value="MULTIDRUG RESISTANCE PROTEIN MDTO"/>
    <property type="match status" value="1"/>
</dbReference>
<evidence type="ECO:0000256" key="4">
    <source>
        <dbReference type="ARBA" id="ARBA00022989"/>
    </source>
</evidence>
<evidence type="ECO:0000259" key="8">
    <source>
        <dbReference type="PROSITE" id="PS50222"/>
    </source>
</evidence>
<dbReference type="PANTHER" id="PTHR30509">
    <property type="entry name" value="P-HYDROXYBENZOIC ACID EFFLUX PUMP SUBUNIT-RELATED"/>
    <property type="match status" value="1"/>
</dbReference>
<keyword evidence="10" id="KW-1185">Reference proteome</keyword>
<feature type="transmembrane region" description="Helical" evidence="7">
    <location>
        <begin position="140"/>
        <end position="160"/>
    </location>
</feature>
<feature type="transmembrane region" description="Helical" evidence="7">
    <location>
        <begin position="284"/>
        <end position="310"/>
    </location>
</feature>
<reference evidence="9" key="1">
    <citation type="submission" date="2021-02" db="EMBL/GenBank/DDBJ databases">
        <authorList>
            <person name="Palmer J.M."/>
        </authorList>
    </citation>
    <scope>NUCLEOTIDE SEQUENCE</scope>
    <source>
        <strain evidence="9">SCRP734</strain>
    </source>
</reference>
<feature type="transmembrane region" description="Helical" evidence="7">
    <location>
        <begin position="245"/>
        <end position="264"/>
    </location>
</feature>
<dbReference type="GO" id="GO:0005509">
    <property type="term" value="F:calcium ion binding"/>
    <property type="evidence" value="ECO:0007669"/>
    <property type="project" value="InterPro"/>
</dbReference>
<comment type="subcellular location">
    <subcellularLocation>
        <location evidence="1">Cell membrane</location>
        <topology evidence="1">Multi-pass membrane protein</topology>
    </subcellularLocation>
</comment>
<proteinExistence type="predicted"/>
<feature type="transmembrane region" description="Helical" evidence="7">
    <location>
        <begin position="110"/>
        <end position="128"/>
    </location>
</feature>
<dbReference type="Pfam" id="PF13499">
    <property type="entry name" value="EF-hand_7"/>
    <property type="match status" value="1"/>
</dbReference>
<gene>
    <name evidence="9" type="ORF">PHYPSEUDO_004908</name>
</gene>
<evidence type="ECO:0000313" key="9">
    <source>
        <dbReference type="EMBL" id="KAG7391373.1"/>
    </source>
</evidence>
<accession>A0A8T1WHD1</accession>
<feature type="transmembrane region" description="Helical" evidence="7">
    <location>
        <begin position="585"/>
        <end position="609"/>
    </location>
</feature>
<dbReference type="FunFam" id="1.10.238.10:FF:000926">
    <property type="entry name" value="Uncharacterized protein"/>
    <property type="match status" value="1"/>
</dbReference>
<feature type="domain" description="EF-hand" evidence="8">
    <location>
        <begin position="1022"/>
        <end position="1057"/>
    </location>
</feature>
<evidence type="ECO:0000256" key="3">
    <source>
        <dbReference type="ARBA" id="ARBA00022692"/>
    </source>
</evidence>
<feature type="transmembrane region" description="Helical" evidence="7">
    <location>
        <begin position="686"/>
        <end position="703"/>
    </location>
</feature>
<keyword evidence="2" id="KW-1003">Cell membrane</keyword>
<feature type="transmembrane region" description="Helical" evidence="7">
    <location>
        <begin position="214"/>
        <end position="233"/>
    </location>
</feature>
<dbReference type="CDD" id="cd00051">
    <property type="entry name" value="EFh"/>
    <property type="match status" value="1"/>
</dbReference>
<dbReference type="PROSITE" id="PS50222">
    <property type="entry name" value="EF_HAND_2"/>
    <property type="match status" value="1"/>
</dbReference>
<keyword evidence="5 7" id="KW-0472">Membrane</keyword>
<dbReference type="PROSITE" id="PS00018">
    <property type="entry name" value="EF_HAND_1"/>
    <property type="match status" value="1"/>
</dbReference>
<dbReference type="OrthoDB" id="26525at2759"/>
<keyword evidence="4 7" id="KW-1133">Transmembrane helix</keyword>